<sequence>MCRLHASITARSNTLVCTNPGRLYSSLSSLPPLSCSHVLPFTPNFVSFSFFVPLSHAVLHFLILFITFLSTPLSVCSLVFDCVFLLNFSIYRRLILLIPYPKEITNSFYSRTQKAFTLMTQEDFPC</sequence>
<comment type="caution">
    <text evidence="1">The sequence shown here is derived from an EMBL/GenBank/DDBJ whole genome shotgun (WGS) entry which is preliminary data.</text>
</comment>
<organism evidence="1 2">
    <name type="scientific">Cichorium intybus</name>
    <name type="common">Chicory</name>
    <dbReference type="NCBI Taxonomy" id="13427"/>
    <lineage>
        <taxon>Eukaryota</taxon>
        <taxon>Viridiplantae</taxon>
        <taxon>Streptophyta</taxon>
        <taxon>Embryophyta</taxon>
        <taxon>Tracheophyta</taxon>
        <taxon>Spermatophyta</taxon>
        <taxon>Magnoliopsida</taxon>
        <taxon>eudicotyledons</taxon>
        <taxon>Gunneridae</taxon>
        <taxon>Pentapetalae</taxon>
        <taxon>asterids</taxon>
        <taxon>campanulids</taxon>
        <taxon>Asterales</taxon>
        <taxon>Asteraceae</taxon>
        <taxon>Cichorioideae</taxon>
        <taxon>Cichorieae</taxon>
        <taxon>Cichoriinae</taxon>
        <taxon>Cichorium</taxon>
    </lineage>
</organism>
<reference evidence="1 2" key="2">
    <citation type="journal article" date="2022" name="Mol. Ecol. Resour.">
        <title>The genomes of chicory, endive, great burdock and yacon provide insights into Asteraceae paleo-polyploidization history and plant inulin production.</title>
        <authorList>
            <person name="Fan W."/>
            <person name="Wang S."/>
            <person name="Wang H."/>
            <person name="Wang A."/>
            <person name="Jiang F."/>
            <person name="Liu H."/>
            <person name="Zhao H."/>
            <person name="Xu D."/>
            <person name="Zhang Y."/>
        </authorList>
    </citation>
    <scope>NUCLEOTIDE SEQUENCE [LARGE SCALE GENOMIC DNA]</scope>
    <source>
        <strain evidence="2">cv. Punajuju</strain>
        <tissue evidence="1">Leaves</tissue>
    </source>
</reference>
<protein>
    <submittedName>
        <fullName evidence="1">Uncharacterized protein</fullName>
    </submittedName>
</protein>
<accession>A0ACB9HAW1</accession>
<name>A0ACB9HAW1_CICIN</name>
<dbReference type="EMBL" id="CM042009">
    <property type="protein sequence ID" value="KAI3792692.1"/>
    <property type="molecule type" value="Genomic_DNA"/>
</dbReference>
<gene>
    <name evidence="1" type="ORF">L2E82_06580</name>
</gene>
<keyword evidence="2" id="KW-1185">Reference proteome</keyword>
<reference evidence="2" key="1">
    <citation type="journal article" date="2022" name="Mol. Ecol. Resour.">
        <title>The genomes of chicory, endive, great burdock and yacon provide insights into Asteraceae palaeo-polyploidization history and plant inulin production.</title>
        <authorList>
            <person name="Fan W."/>
            <person name="Wang S."/>
            <person name="Wang H."/>
            <person name="Wang A."/>
            <person name="Jiang F."/>
            <person name="Liu H."/>
            <person name="Zhao H."/>
            <person name="Xu D."/>
            <person name="Zhang Y."/>
        </authorList>
    </citation>
    <scope>NUCLEOTIDE SEQUENCE [LARGE SCALE GENOMIC DNA]</scope>
    <source>
        <strain evidence="2">cv. Punajuju</strain>
    </source>
</reference>
<evidence type="ECO:0000313" key="1">
    <source>
        <dbReference type="EMBL" id="KAI3792692.1"/>
    </source>
</evidence>
<evidence type="ECO:0000313" key="2">
    <source>
        <dbReference type="Proteomes" id="UP001055811"/>
    </source>
</evidence>
<proteinExistence type="predicted"/>
<dbReference type="Proteomes" id="UP001055811">
    <property type="component" value="Linkage Group LG01"/>
</dbReference>